<sequence>MMKSLFFPLFLLLCIVAITVSPTQNLSHSQFNDSSDSDSLRLAVLKSTIKNHVKKAEYDSVVLYSKKMLRLSQKMSDSSLMAESNFYLGYYLQVQYKSDEAYEFYNEAFKIDVRLGDYEAAADMLNAMANIQKSLGDYIGGQITAVEGLDYLEKTTNYRVTAALQHVISVCAKEMGDYADALLWNKKAIQLAKNHPDQISSASLVVYENTRANILVKYKKYAEAIALYSSLLEAADPNNAREGARIKDNLAFTSWLSGQENADTEQKLLDALKIRLDLNDLSGLVSSYIHLTQFYLESNKAKALYYSESAYAIAQKKNNPIAAMEALDYIISLKHDLGKNATSEALAYSEIRNGLEKSKQKIRRIYASTKYDNDQLNKDVLLLKTKTAEKEKQNIIYLSSFILVLMGSSFVFILLRRNHRIEKIQESYKTETRISKKVHDELANDVYRVMTQLQLGKNDSKVLDDMEYIYNRTRNISKENHSIFTDKRFPTDLKGMLGSYIPEGTNLYVQGMEDISWGQVSEEKKVTLYRVLQELMTNMKKHSGASLVALTFKKEGKYIWIGYNDNGLGTTLDDKKNGSGLSNVENRISSVHGSFTFTSEPGKGFRAELKIPG</sequence>
<evidence type="ECO:0000256" key="1">
    <source>
        <dbReference type="ARBA" id="ARBA00000085"/>
    </source>
</evidence>
<dbReference type="Gene3D" id="3.30.565.10">
    <property type="entry name" value="Histidine kinase-like ATPase, C-terminal domain"/>
    <property type="match status" value="1"/>
</dbReference>
<keyword evidence="6" id="KW-1133">Transmembrane helix</keyword>
<dbReference type="SMART" id="SM00028">
    <property type="entry name" value="TPR"/>
    <property type="match status" value="3"/>
</dbReference>
<keyword evidence="9" id="KW-0067">ATP-binding</keyword>
<gene>
    <name evidence="9" type="ORF">ABXZ32_02500</name>
</gene>
<keyword evidence="3" id="KW-0808">Transferase</keyword>
<dbReference type="SUPFAM" id="SSF55874">
    <property type="entry name" value="ATPase domain of HSP90 chaperone/DNA topoisomerase II/histidine kinase"/>
    <property type="match status" value="1"/>
</dbReference>
<evidence type="ECO:0000256" key="3">
    <source>
        <dbReference type="ARBA" id="ARBA00022679"/>
    </source>
</evidence>
<dbReference type="EC" id="2.7.13.3" evidence="2"/>
<dbReference type="PANTHER" id="PTHR24421">
    <property type="entry name" value="NITRATE/NITRITE SENSOR PROTEIN NARX-RELATED"/>
    <property type="match status" value="1"/>
</dbReference>
<reference evidence="9 10" key="1">
    <citation type="submission" date="2024-07" db="EMBL/GenBank/DDBJ databases">
        <title>The genome sequence of type strain Sediminicola luteus GDMCC 1.2596T.</title>
        <authorList>
            <person name="Liu Y."/>
        </authorList>
    </citation>
    <scope>NUCLEOTIDE SEQUENCE [LARGE SCALE GENOMIC DNA]</scope>
    <source>
        <strain evidence="9 10">GDMCC 1.2596</strain>
    </source>
</reference>
<dbReference type="InterPro" id="IPR050482">
    <property type="entry name" value="Sensor_HK_TwoCompSys"/>
</dbReference>
<evidence type="ECO:0000256" key="2">
    <source>
        <dbReference type="ARBA" id="ARBA00012438"/>
    </source>
</evidence>
<comment type="caution">
    <text evidence="9">The sequence shown here is derived from an EMBL/GenBank/DDBJ whole genome shotgun (WGS) entry which is preliminary data.</text>
</comment>
<dbReference type="SUPFAM" id="SSF48452">
    <property type="entry name" value="TPR-like"/>
    <property type="match status" value="1"/>
</dbReference>
<keyword evidence="6" id="KW-0812">Transmembrane</keyword>
<organism evidence="9 10">
    <name type="scientific">Sediminicola luteus</name>
    <dbReference type="NCBI Taxonomy" id="319238"/>
    <lineage>
        <taxon>Bacteria</taxon>
        <taxon>Pseudomonadati</taxon>
        <taxon>Bacteroidota</taxon>
        <taxon>Flavobacteriia</taxon>
        <taxon>Flavobacteriales</taxon>
        <taxon>Flavobacteriaceae</taxon>
        <taxon>Sediminicola</taxon>
    </lineage>
</organism>
<dbReference type="InterPro" id="IPR005467">
    <property type="entry name" value="His_kinase_dom"/>
</dbReference>
<evidence type="ECO:0000256" key="6">
    <source>
        <dbReference type="SAM" id="Phobius"/>
    </source>
</evidence>
<keyword evidence="9" id="KW-0547">Nucleotide-binding</keyword>
<protein>
    <recommendedName>
        <fullName evidence="2">histidine kinase</fullName>
        <ecNumber evidence="2">2.7.13.3</ecNumber>
    </recommendedName>
</protein>
<keyword evidence="7" id="KW-0732">Signal</keyword>
<feature type="signal peptide" evidence="7">
    <location>
        <begin position="1"/>
        <end position="19"/>
    </location>
</feature>
<dbReference type="Gene3D" id="1.25.40.10">
    <property type="entry name" value="Tetratricopeptide repeat domain"/>
    <property type="match status" value="2"/>
</dbReference>
<feature type="chain" id="PRO_5046357442" description="histidine kinase" evidence="7">
    <location>
        <begin position="20"/>
        <end position="613"/>
    </location>
</feature>
<evidence type="ECO:0000256" key="4">
    <source>
        <dbReference type="ARBA" id="ARBA00022777"/>
    </source>
</evidence>
<evidence type="ECO:0000313" key="10">
    <source>
        <dbReference type="Proteomes" id="UP001549773"/>
    </source>
</evidence>
<dbReference type="InterPro" id="IPR036890">
    <property type="entry name" value="HATPase_C_sf"/>
</dbReference>
<dbReference type="RefSeq" id="WP_354617104.1">
    <property type="nucleotide sequence ID" value="NZ_JBEWYP010000001.1"/>
</dbReference>
<dbReference type="EMBL" id="JBEWYP010000001">
    <property type="protein sequence ID" value="MET7028243.1"/>
    <property type="molecule type" value="Genomic_DNA"/>
</dbReference>
<evidence type="ECO:0000313" key="9">
    <source>
        <dbReference type="EMBL" id="MET7028243.1"/>
    </source>
</evidence>
<keyword evidence="5" id="KW-0902">Two-component regulatory system</keyword>
<keyword evidence="6" id="KW-0472">Membrane</keyword>
<keyword evidence="10" id="KW-1185">Reference proteome</keyword>
<name>A0ABV2TSJ2_9FLAO</name>
<evidence type="ECO:0000259" key="8">
    <source>
        <dbReference type="PROSITE" id="PS50109"/>
    </source>
</evidence>
<accession>A0ABV2TSJ2</accession>
<dbReference type="InterPro" id="IPR003594">
    <property type="entry name" value="HATPase_dom"/>
</dbReference>
<dbReference type="Pfam" id="PF02518">
    <property type="entry name" value="HATPase_c"/>
    <property type="match status" value="1"/>
</dbReference>
<evidence type="ECO:0000256" key="5">
    <source>
        <dbReference type="ARBA" id="ARBA00023012"/>
    </source>
</evidence>
<dbReference type="InterPro" id="IPR019734">
    <property type="entry name" value="TPR_rpt"/>
</dbReference>
<keyword evidence="4" id="KW-0418">Kinase</keyword>
<dbReference type="PANTHER" id="PTHR24421:SF10">
    <property type="entry name" value="NITRATE_NITRITE SENSOR PROTEIN NARQ"/>
    <property type="match status" value="1"/>
</dbReference>
<dbReference type="GO" id="GO:0005524">
    <property type="term" value="F:ATP binding"/>
    <property type="evidence" value="ECO:0007669"/>
    <property type="project" value="UniProtKB-KW"/>
</dbReference>
<dbReference type="CDD" id="cd16917">
    <property type="entry name" value="HATPase_UhpB-NarQ-NarX-like"/>
    <property type="match status" value="1"/>
</dbReference>
<dbReference type="Proteomes" id="UP001549773">
    <property type="component" value="Unassembled WGS sequence"/>
</dbReference>
<dbReference type="PROSITE" id="PS50109">
    <property type="entry name" value="HIS_KIN"/>
    <property type="match status" value="1"/>
</dbReference>
<proteinExistence type="predicted"/>
<comment type="catalytic activity">
    <reaction evidence="1">
        <text>ATP + protein L-histidine = ADP + protein N-phospho-L-histidine.</text>
        <dbReference type="EC" id="2.7.13.3"/>
    </reaction>
</comment>
<evidence type="ECO:0000256" key="7">
    <source>
        <dbReference type="SAM" id="SignalP"/>
    </source>
</evidence>
<feature type="transmembrane region" description="Helical" evidence="6">
    <location>
        <begin position="395"/>
        <end position="415"/>
    </location>
</feature>
<dbReference type="InterPro" id="IPR011990">
    <property type="entry name" value="TPR-like_helical_dom_sf"/>
</dbReference>
<feature type="domain" description="Histidine kinase" evidence="8">
    <location>
        <begin position="528"/>
        <end position="613"/>
    </location>
</feature>